<sequence length="425" mass="49258">MGIKFALDLEPKKAIEFLESKKVFSKNLDKEGLQNSARARAARIANLSSLELTANIYQSMADAKRDGQFYSDWVKDVHSMLERKGWTAHYDKESKEHLIVDSNTGEVFGSPRRLETIYRTNMQSALSAQRYQQLMDNVDNRPYWQYSAILDSRTRPRHASMHGLVFRYDDPFWATFYPPNGFNCRCSVKALKQRDLDRNHLQVSNSKSIMVDAVIEPRKGEKKITKGLKLADGSVVVTDNGFDHNVGRRVYKPNLELYPEELAHEFAKKEMQGDIFKLDYSRLEQEMNEVKKQLGLVGKLNNDQLRLVSNNIRQEYKFAVGILTKNLREKLNSSVSTVWLSDDTLLKQFNSRINESFGINDYTILPDLIRNPDKVTLAKDKRYQFIKDIHGKKYSAIIKPLEGEIFIASLRRMDNKEWNKLMVTR</sequence>
<feature type="domain" description="Phage-Barnase-EndoU-ColicinE5/D-RelE like nuclease 3" evidence="2">
    <location>
        <begin position="317"/>
        <end position="420"/>
    </location>
</feature>
<dbReference type="Pfam" id="PF18812">
    <property type="entry name" value="PBECR3"/>
    <property type="match status" value="1"/>
</dbReference>
<protein>
    <submittedName>
        <fullName evidence="3">SPP1 gp7 family putative phage head morphogenesis protein</fullName>
    </submittedName>
</protein>
<organism evidence="3 4">
    <name type="scientific">Otariodibacter oris</name>
    <dbReference type="NCBI Taxonomy" id="1032623"/>
    <lineage>
        <taxon>Bacteria</taxon>
        <taxon>Pseudomonadati</taxon>
        <taxon>Pseudomonadota</taxon>
        <taxon>Gammaproteobacteria</taxon>
        <taxon>Pasteurellales</taxon>
        <taxon>Pasteurellaceae</taxon>
        <taxon>Otariodibacter</taxon>
    </lineage>
</organism>
<comment type="caution">
    <text evidence="3">The sequence shown here is derived from an EMBL/GenBank/DDBJ whole genome shotgun (WGS) entry which is preliminary data.</text>
</comment>
<gene>
    <name evidence="3" type="ORF">DES31_0495</name>
</gene>
<dbReference type="AlphaFoldDB" id="A0A420XJA1"/>
<evidence type="ECO:0000313" key="4">
    <source>
        <dbReference type="Proteomes" id="UP000280099"/>
    </source>
</evidence>
<dbReference type="OrthoDB" id="9813502at2"/>
<dbReference type="RefSeq" id="WP_121121642.1">
    <property type="nucleotide sequence ID" value="NZ_CP016604.1"/>
</dbReference>
<reference evidence="3 4" key="1">
    <citation type="submission" date="2018-10" db="EMBL/GenBank/DDBJ databases">
        <title>Genomic Encyclopedia of Type Strains, Phase IV (KMG-IV): sequencing the most valuable type-strain genomes for metagenomic binning, comparative biology and taxonomic classification.</title>
        <authorList>
            <person name="Goeker M."/>
        </authorList>
    </citation>
    <scope>NUCLEOTIDE SEQUENCE [LARGE SCALE GENOMIC DNA]</scope>
    <source>
        <strain evidence="3 4">DSM 23800</strain>
    </source>
</reference>
<dbReference type="EMBL" id="RBJC01000004">
    <property type="protein sequence ID" value="RKR77170.1"/>
    <property type="molecule type" value="Genomic_DNA"/>
</dbReference>
<dbReference type="InterPro" id="IPR041301">
    <property type="entry name" value="PBECR3"/>
</dbReference>
<accession>A0A420XJA1</accession>
<dbReference type="Pfam" id="PF04233">
    <property type="entry name" value="Phage_Mu_F"/>
    <property type="match status" value="1"/>
</dbReference>
<dbReference type="InterPro" id="IPR006528">
    <property type="entry name" value="Phage_head_morphogenesis_dom"/>
</dbReference>
<feature type="domain" description="Phage head morphogenesis" evidence="1">
    <location>
        <begin position="56"/>
        <end position="188"/>
    </location>
</feature>
<evidence type="ECO:0000259" key="2">
    <source>
        <dbReference type="Pfam" id="PF18812"/>
    </source>
</evidence>
<dbReference type="Proteomes" id="UP000280099">
    <property type="component" value="Unassembled WGS sequence"/>
</dbReference>
<proteinExistence type="predicted"/>
<evidence type="ECO:0000259" key="1">
    <source>
        <dbReference type="Pfam" id="PF04233"/>
    </source>
</evidence>
<name>A0A420XJA1_9PAST</name>
<evidence type="ECO:0000313" key="3">
    <source>
        <dbReference type="EMBL" id="RKR77170.1"/>
    </source>
</evidence>
<keyword evidence="4" id="KW-1185">Reference proteome</keyword>
<dbReference type="NCBIfam" id="TIGR01641">
    <property type="entry name" value="phageSPP1_gp7"/>
    <property type="match status" value="1"/>
</dbReference>